<gene>
    <name evidence="1" type="ORF">ARMGADRAFT_915309</name>
</gene>
<name>A0A2H3EG22_ARMGA</name>
<evidence type="ECO:0000313" key="2">
    <source>
        <dbReference type="Proteomes" id="UP000217790"/>
    </source>
</evidence>
<feature type="non-terminal residue" evidence="1">
    <location>
        <position position="1"/>
    </location>
</feature>
<organism evidence="1 2">
    <name type="scientific">Armillaria gallica</name>
    <name type="common">Bulbous honey fungus</name>
    <name type="synonym">Armillaria bulbosa</name>
    <dbReference type="NCBI Taxonomy" id="47427"/>
    <lineage>
        <taxon>Eukaryota</taxon>
        <taxon>Fungi</taxon>
        <taxon>Dikarya</taxon>
        <taxon>Basidiomycota</taxon>
        <taxon>Agaricomycotina</taxon>
        <taxon>Agaricomycetes</taxon>
        <taxon>Agaricomycetidae</taxon>
        <taxon>Agaricales</taxon>
        <taxon>Marasmiineae</taxon>
        <taxon>Physalacriaceae</taxon>
        <taxon>Armillaria</taxon>
    </lineage>
</organism>
<evidence type="ECO:0000313" key="1">
    <source>
        <dbReference type="EMBL" id="PBL01889.1"/>
    </source>
</evidence>
<dbReference type="AlphaFoldDB" id="A0A2H3EG22"/>
<proteinExistence type="predicted"/>
<dbReference type="OrthoDB" id="3012036at2759"/>
<keyword evidence="2" id="KW-1185">Reference proteome</keyword>
<reference evidence="2" key="1">
    <citation type="journal article" date="2017" name="Nat. Ecol. Evol.">
        <title>Genome expansion and lineage-specific genetic innovations in the forest pathogenic fungi Armillaria.</title>
        <authorList>
            <person name="Sipos G."/>
            <person name="Prasanna A.N."/>
            <person name="Walter M.C."/>
            <person name="O'Connor E."/>
            <person name="Balint B."/>
            <person name="Krizsan K."/>
            <person name="Kiss B."/>
            <person name="Hess J."/>
            <person name="Varga T."/>
            <person name="Slot J."/>
            <person name="Riley R."/>
            <person name="Boka B."/>
            <person name="Rigling D."/>
            <person name="Barry K."/>
            <person name="Lee J."/>
            <person name="Mihaltcheva S."/>
            <person name="LaButti K."/>
            <person name="Lipzen A."/>
            <person name="Waldron R."/>
            <person name="Moloney N.M."/>
            <person name="Sperisen C."/>
            <person name="Kredics L."/>
            <person name="Vagvoelgyi C."/>
            <person name="Patrignani A."/>
            <person name="Fitzpatrick D."/>
            <person name="Nagy I."/>
            <person name="Doyle S."/>
            <person name="Anderson J.B."/>
            <person name="Grigoriev I.V."/>
            <person name="Gueldener U."/>
            <person name="Muensterkoetter M."/>
            <person name="Nagy L.G."/>
        </authorList>
    </citation>
    <scope>NUCLEOTIDE SEQUENCE [LARGE SCALE GENOMIC DNA]</scope>
    <source>
        <strain evidence="2">Ar21-2</strain>
    </source>
</reference>
<sequence length="119" mass="14415">FYHKYGIPWNPHSCRTRRHCVLNHMNLCYITALLRQKQSIYLDEIQHKLQTHRYIHVSIPTLFHVLHNFHYSLKNVSVEAKELNDMEHMLFMNEMVNIMTNLDQLMCIDEAYRNQRTSV</sequence>
<dbReference type="EMBL" id="KZ293645">
    <property type="protein sequence ID" value="PBL01889.1"/>
    <property type="molecule type" value="Genomic_DNA"/>
</dbReference>
<protein>
    <submittedName>
        <fullName evidence="1">Uncharacterized protein</fullName>
    </submittedName>
</protein>
<dbReference type="Proteomes" id="UP000217790">
    <property type="component" value="Unassembled WGS sequence"/>
</dbReference>
<accession>A0A2H3EG22</accession>
<dbReference type="InParanoid" id="A0A2H3EG22"/>